<reference evidence="3 4" key="1">
    <citation type="journal article" date="2013" name="PLoS ONE">
        <title>The first genomic and proteomic characterization of a deep-sea sulfate reducer: insights into the piezophilic lifestyle of Desulfovibrio piezophilus.</title>
        <authorList>
            <person name="Pradel N."/>
            <person name="Ji B."/>
            <person name="Gimenez G."/>
            <person name="Talla E."/>
            <person name="Lenoble P."/>
            <person name="Garel M."/>
            <person name="Tamburini C."/>
            <person name="Fourquet P."/>
            <person name="Lebrun R."/>
            <person name="Bertin P."/>
            <person name="Denis Y."/>
            <person name="Pophillat M."/>
            <person name="Barbe V."/>
            <person name="Ollivier B."/>
            <person name="Dolla A."/>
        </authorList>
    </citation>
    <scope>NUCLEOTIDE SEQUENCE [LARGE SCALE GENOMIC DNA]</scope>
    <source>
        <strain evidence="4">DSM 10523 / SB164P1</strain>
    </source>
</reference>
<evidence type="ECO:0000259" key="2">
    <source>
        <dbReference type="Pfam" id="PF19263"/>
    </source>
</evidence>
<keyword evidence="4" id="KW-1185">Reference proteome</keyword>
<evidence type="ECO:0000256" key="1">
    <source>
        <dbReference type="SAM" id="MobiDB-lite"/>
    </source>
</evidence>
<dbReference type="SUPFAM" id="SSF52540">
    <property type="entry name" value="P-loop containing nucleoside triphosphate hydrolases"/>
    <property type="match status" value="1"/>
</dbReference>
<dbReference type="KEGG" id="dpi:BN4_11115"/>
<dbReference type="OrthoDB" id="8215052at2"/>
<dbReference type="EMBL" id="FO203427">
    <property type="protein sequence ID" value="CCH48352.1"/>
    <property type="molecule type" value="Genomic_DNA"/>
</dbReference>
<dbReference type="Proteomes" id="UP000011724">
    <property type="component" value="Chromosome"/>
</dbReference>
<feature type="region of interest" description="Disordered" evidence="1">
    <location>
        <begin position="1"/>
        <end position="58"/>
    </location>
</feature>
<evidence type="ECO:0000313" key="4">
    <source>
        <dbReference type="Proteomes" id="UP000011724"/>
    </source>
</evidence>
<protein>
    <recommendedName>
        <fullName evidence="2">NrS-1 polymerase-like helicase domain-containing protein</fullName>
    </recommendedName>
</protein>
<dbReference type="PATRIC" id="fig|879567.3.peg.1151"/>
<feature type="compositionally biased region" description="Polar residues" evidence="1">
    <location>
        <begin position="10"/>
        <end position="20"/>
    </location>
</feature>
<feature type="domain" description="NrS-1 polymerase-like helicase" evidence="2">
    <location>
        <begin position="240"/>
        <end position="348"/>
    </location>
</feature>
<reference evidence="4" key="2">
    <citation type="journal article" date="2013" name="Stand. Genomic Sci.">
        <title>Complete genome sequence of Desulfocapsa sulfexigens, a marine deltaproteobacterium specialized in disproportionating inorganic sulfur compounds.</title>
        <authorList>
            <person name="Finster K.W."/>
            <person name="Kjeldsen K.U."/>
            <person name="Kube M."/>
            <person name="Reinhardt R."/>
            <person name="Mussmann M."/>
            <person name="Amann R."/>
            <person name="Schreiber L."/>
        </authorList>
    </citation>
    <scope>NUCLEOTIDE SEQUENCE [LARGE SCALE GENOMIC DNA]</scope>
    <source>
        <strain evidence="4">DSM 10523 / SB164P1</strain>
    </source>
</reference>
<sequence>MKNNYKDISNESQPHPTQYAANDKPLLPTLPTSKIATKKASLEAAPTSSDSGNPAKTNADADKFVQTIFDDGLTHPKDIVRLEEMNHEFFVARHNGKVGVIQETTNENSQTEIVPLTDRELMLLKSHETVRQVKGYDKNHMPKYKNVRIAEAWLNWKYRRTYDSTVFRPGGLNEEEAKRFYNLFRGFEVTPVKGKFPKIEHHLKEVWCKGNWRHYRYLTNWFAHLLQFPMDKAKVALVIKGGKGSGKSTIFEGIFERILGAAYCKVDRPEQVTGKFNAHQRGKLLLVLEEAVWAGDKAAEGALKSMITDRKTMIEPKGVDAYQEDSYFRLAFVSNERRAVPATADERRYFALSVSGDKAMNIDYFRDLWEEIENGGVEAFMYHLLNWNVDKVELLNPPLTEALFEDIYESFSAFEKWVYELLHDEDAIDWGKPVRTKDLYDNYKGWYEEACGLGSFLKGGQISGQGKMRSVAEAFFSASHRKIGGQSHLEMPTMKNARKIFESKVKAVVMWRDEMGNERIPGNRLAPSASQVHDKDAVDWFYEEEMKPAPSQHFNISSNDWFFQNEIASVHTDD</sequence>
<dbReference type="Gene3D" id="3.40.50.300">
    <property type="entry name" value="P-loop containing nucleotide triphosphate hydrolases"/>
    <property type="match status" value="1"/>
</dbReference>
<dbReference type="HOGENOM" id="CLU_033797_0_0_7"/>
<feature type="compositionally biased region" description="Polar residues" evidence="1">
    <location>
        <begin position="46"/>
        <end position="56"/>
    </location>
</feature>
<dbReference type="InterPro" id="IPR027417">
    <property type="entry name" value="P-loop_NTPase"/>
</dbReference>
<organism evidence="3 4">
    <name type="scientific">Pseudodesulfovibrio piezophilus (strain DSM 21447 / JCM 15486 / C1TLV30)</name>
    <name type="common">Desulfovibrio piezophilus</name>
    <dbReference type="NCBI Taxonomy" id="1322246"/>
    <lineage>
        <taxon>Bacteria</taxon>
        <taxon>Pseudomonadati</taxon>
        <taxon>Thermodesulfobacteriota</taxon>
        <taxon>Desulfovibrionia</taxon>
        <taxon>Desulfovibrionales</taxon>
        <taxon>Desulfovibrionaceae</taxon>
    </lineage>
</organism>
<dbReference type="AlphaFoldDB" id="M1WRK8"/>
<accession>M1WRK8</accession>
<dbReference type="STRING" id="1322246.BN4_11115"/>
<proteinExistence type="predicted"/>
<dbReference type="RefSeq" id="WP_015414402.1">
    <property type="nucleotide sequence ID" value="NC_020409.1"/>
</dbReference>
<dbReference type="Pfam" id="PF19263">
    <property type="entry name" value="DUF5906"/>
    <property type="match status" value="1"/>
</dbReference>
<dbReference type="eggNOG" id="COG3378">
    <property type="taxonomic scope" value="Bacteria"/>
</dbReference>
<evidence type="ECO:0000313" key="3">
    <source>
        <dbReference type="EMBL" id="CCH48352.1"/>
    </source>
</evidence>
<dbReference type="InterPro" id="IPR045455">
    <property type="entry name" value="NrS-1_pol-like_helicase"/>
</dbReference>
<name>M1WRK8_PSEP2</name>
<dbReference type="BioCyc" id="DPIE1322246:BN4_RS05635-MONOMER"/>
<gene>
    <name evidence="3" type="ordered locus">BN4_11115</name>
</gene>